<evidence type="ECO:0000256" key="1">
    <source>
        <dbReference type="ARBA" id="ARBA00011975"/>
    </source>
</evidence>
<comment type="similarity">
    <text evidence="7 8">Belongs to the class I-like SAM-binding methyltransferase superfamily. C5-methyltransferase family.</text>
</comment>
<dbReference type="GO" id="GO:0032259">
    <property type="term" value="P:methylation"/>
    <property type="evidence" value="ECO:0007669"/>
    <property type="project" value="UniProtKB-KW"/>
</dbReference>
<evidence type="ECO:0000256" key="7">
    <source>
        <dbReference type="PROSITE-ProRule" id="PRU01016"/>
    </source>
</evidence>
<dbReference type="EMBL" id="JAAVXB010000016">
    <property type="protein sequence ID" value="NKF24520.1"/>
    <property type="molecule type" value="Genomic_DNA"/>
</dbReference>
<feature type="region of interest" description="Disordered" evidence="9">
    <location>
        <begin position="1"/>
        <end position="22"/>
    </location>
</feature>
<evidence type="ECO:0000256" key="6">
    <source>
        <dbReference type="ARBA" id="ARBA00047422"/>
    </source>
</evidence>
<keyword evidence="11" id="KW-1185">Reference proteome</keyword>
<dbReference type="SUPFAM" id="SSF53335">
    <property type="entry name" value="S-adenosyl-L-methionine-dependent methyltransferases"/>
    <property type="match status" value="1"/>
</dbReference>
<organism evidence="10 11">
    <name type="scientific">Solimonas marina</name>
    <dbReference type="NCBI Taxonomy" id="2714601"/>
    <lineage>
        <taxon>Bacteria</taxon>
        <taxon>Pseudomonadati</taxon>
        <taxon>Pseudomonadota</taxon>
        <taxon>Gammaproteobacteria</taxon>
        <taxon>Nevskiales</taxon>
        <taxon>Nevskiaceae</taxon>
        <taxon>Solimonas</taxon>
    </lineage>
</organism>
<dbReference type="RefSeq" id="WP_168149827.1">
    <property type="nucleotide sequence ID" value="NZ_JAAVXB010000016.1"/>
</dbReference>
<dbReference type="GO" id="GO:0009307">
    <property type="term" value="P:DNA restriction-modification system"/>
    <property type="evidence" value="ECO:0007669"/>
    <property type="project" value="UniProtKB-KW"/>
</dbReference>
<keyword evidence="2 7" id="KW-0489">Methyltransferase</keyword>
<dbReference type="PROSITE" id="PS51679">
    <property type="entry name" value="SAM_MT_C5"/>
    <property type="match status" value="1"/>
</dbReference>
<dbReference type="Gene3D" id="3.40.50.150">
    <property type="entry name" value="Vaccinia Virus protein VP39"/>
    <property type="match status" value="1"/>
</dbReference>
<keyword evidence="3 7" id="KW-0808">Transferase</keyword>
<evidence type="ECO:0000256" key="9">
    <source>
        <dbReference type="SAM" id="MobiDB-lite"/>
    </source>
</evidence>
<feature type="active site" evidence="7">
    <location>
        <position position="113"/>
    </location>
</feature>
<evidence type="ECO:0000256" key="5">
    <source>
        <dbReference type="ARBA" id="ARBA00022747"/>
    </source>
</evidence>
<evidence type="ECO:0000256" key="2">
    <source>
        <dbReference type="ARBA" id="ARBA00022603"/>
    </source>
</evidence>
<dbReference type="InterPro" id="IPR050390">
    <property type="entry name" value="C5-Methyltransferase"/>
</dbReference>
<keyword evidence="5" id="KW-0680">Restriction system</keyword>
<evidence type="ECO:0000256" key="8">
    <source>
        <dbReference type="RuleBase" id="RU000416"/>
    </source>
</evidence>
<dbReference type="PANTHER" id="PTHR10629:SF52">
    <property type="entry name" value="DNA (CYTOSINE-5)-METHYLTRANSFERASE 1"/>
    <property type="match status" value="1"/>
</dbReference>
<dbReference type="InterPro" id="IPR029063">
    <property type="entry name" value="SAM-dependent_MTases_sf"/>
</dbReference>
<evidence type="ECO:0000256" key="4">
    <source>
        <dbReference type="ARBA" id="ARBA00022691"/>
    </source>
</evidence>
<dbReference type="AlphaFoldDB" id="A0A969WEA2"/>
<evidence type="ECO:0000256" key="3">
    <source>
        <dbReference type="ARBA" id="ARBA00022679"/>
    </source>
</evidence>
<sequence length="362" mass="40165">MTLEGQKALPLPQDEPAFHRGRHRRKAQVALPDIVSLFCGAGGLDLGFQQAGFRICIALDISAAAVRTHHHNFPSSDCHRADLAEIKAAGVVALVKQSIQPGSRIGVIGGPPCQGFSRANTRADSDDPRNLLPRLYVNAVEELKKMYKVEFVLFENVLGIRDKKHQHHFTELKKSLDALGFAVTDQELCAADFGVAQSRRRILVSGLRKNKGYGMVVPRKRSGPNTVRAAIGHIEREPTYFVRGAQQALNPVHENHWTMMPKSPRFEKPEESTGDGRSFKRLRWELVSPTVAYGHREIHVHPSGRRRLSIYEAMLLQGFPPEFVIKGNLSEQVEQVSNAVPPPLARSIANAVKLALCRNQPA</sequence>
<evidence type="ECO:0000313" key="11">
    <source>
        <dbReference type="Proteomes" id="UP000653472"/>
    </source>
</evidence>
<accession>A0A969WEA2</accession>
<dbReference type="GO" id="GO:0003886">
    <property type="term" value="F:DNA (cytosine-5-)-methyltransferase activity"/>
    <property type="evidence" value="ECO:0007669"/>
    <property type="project" value="UniProtKB-EC"/>
</dbReference>
<dbReference type="InterPro" id="IPR001525">
    <property type="entry name" value="C5_MeTfrase"/>
</dbReference>
<keyword evidence="4 7" id="KW-0949">S-adenosyl-L-methionine</keyword>
<dbReference type="EC" id="2.1.1.37" evidence="1"/>
<dbReference type="NCBIfam" id="TIGR00675">
    <property type="entry name" value="dcm"/>
    <property type="match status" value="1"/>
</dbReference>
<dbReference type="Gene3D" id="3.90.120.10">
    <property type="entry name" value="DNA Methylase, subunit A, domain 2"/>
    <property type="match status" value="1"/>
</dbReference>
<dbReference type="Proteomes" id="UP000653472">
    <property type="component" value="Unassembled WGS sequence"/>
</dbReference>
<comment type="catalytic activity">
    <reaction evidence="6">
        <text>a 2'-deoxycytidine in DNA + S-adenosyl-L-methionine = a 5-methyl-2'-deoxycytidine in DNA + S-adenosyl-L-homocysteine + H(+)</text>
        <dbReference type="Rhea" id="RHEA:13681"/>
        <dbReference type="Rhea" id="RHEA-COMP:11369"/>
        <dbReference type="Rhea" id="RHEA-COMP:11370"/>
        <dbReference type="ChEBI" id="CHEBI:15378"/>
        <dbReference type="ChEBI" id="CHEBI:57856"/>
        <dbReference type="ChEBI" id="CHEBI:59789"/>
        <dbReference type="ChEBI" id="CHEBI:85452"/>
        <dbReference type="ChEBI" id="CHEBI:85454"/>
        <dbReference type="EC" id="2.1.1.37"/>
    </reaction>
</comment>
<protein>
    <recommendedName>
        <fullName evidence="1">DNA (cytosine-5-)-methyltransferase</fullName>
        <ecNumber evidence="1">2.1.1.37</ecNumber>
    </recommendedName>
</protein>
<reference evidence="10" key="1">
    <citation type="submission" date="2020-03" db="EMBL/GenBank/DDBJ databases">
        <title>Solimonas marina sp. nov., isolated from deep seawater of the Pacific Ocean.</title>
        <authorList>
            <person name="Liu X."/>
            <person name="Lai Q."/>
            <person name="Sun F."/>
            <person name="Gai Y."/>
            <person name="Li G."/>
            <person name="Shao Z."/>
        </authorList>
    </citation>
    <scope>NUCLEOTIDE SEQUENCE</scope>
    <source>
        <strain evidence="10">C16B3</strain>
    </source>
</reference>
<gene>
    <name evidence="10" type="ORF">G7Y82_19585</name>
</gene>
<evidence type="ECO:0000313" key="10">
    <source>
        <dbReference type="EMBL" id="NKF24520.1"/>
    </source>
</evidence>
<dbReference type="Pfam" id="PF00145">
    <property type="entry name" value="DNA_methylase"/>
    <property type="match status" value="1"/>
</dbReference>
<dbReference type="PRINTS" id="PR00105">
    <property type="entry name" value="C5METTRFRASE"/>
</dbReference>
<proteinExistence type="inferred from homology"/>
<comment type="caution">
    <text evidence="10">The sequence shown here is derived from an EMBL/GenBank/DDBJ whole genome shotgun (WGS) entry which is preliminary data.</text>
</comment>
<name>A0A969WEA2_9GAMM</name>
<dbReference type="PANTHER" id="PTHR10629">
    <property type="entry name" value="CYTOSINE-SPECIFIC METHYLTRANSFERASE"/>
    <property type="match status" value="1"/>
</dbReference>